<comment type="caution">
    <text evidence="3">The sequence shown here is derived from an EMBL/GenBank/DDBJ whole genome shotgun (WGS) entry which is preliminary data.</text>
</comment>
<dbReference type="AlphaFoldDB" id="A0A150WJY8"/>
<evidence type="ECO:0000313" key="3">
    <source>
        <dbReference type="EMBL" id="KYG63895.1"/>
    </source>
</evidence>
<reference evidence="3 4" key="1">
    <citation type="submission" date="2016-03" db="EMBL/GenBank/DDBJ databases">
        <authorList>
            <person name="Ploux O."/>
        </authorList>
    </citation>
    <scope>NUCLEOTIDE SEQUENCE [LARGE SCALE GENOMIC DNA]</scope>
    <source>
        <strain evidence="3 4">R0</strain>
    </source>
</reference>
<dbReference type="InterPro" id="IPR002575">
    <property type="entry name" value="Aminoglycoside_PTrfase"/>
</dbReference>
<dbReference type="Gene3D" id="3.30.200.20">
    <property type="entry name" value="Phosphorylase Kinase, domain 1"/>
    <property type="match status" value="1"/>
</dbReference>
<dbReference type="Proteomes" id="UP000075320">
    <property type="component" value="Unassembled WGS sequence"/>
</dbReference>
<evidence type="ECO:0000256" key="1">
    <source>
        <dbReference type="ARBA" id="ARBA00038240"/>
    </source>
</evidence>
<dbReference type="PANTHER" id="PTHR21064:SF6">
    <property type="entry name" value="AMINOGLYCOSIDE PHOSPHOTRANSFERASE DOMAIN-CONTAINING PROTEIN"/>
    <property type="match status" value="1"/>
</dbReference>
<dbReference type="EMBL" id="LUKE01000003">
    <property type="protein sequence ID" value="KYG63895.1"/>
    <property type="molecule type" value="Genomic_DNA"/>
</dbReference>
<comment type="similarity">
    <text evidence="1">Belongs to the pseudomonas-type ThrB family.</text>
</comment>
<evidence type="ECO:0000313" key="4">
    <source>
        <dbReference type="Proteomes" id="UP000075320"/>
    </source>
</evidence>
<evidence type="ECO:0000259" key="2">
    <source>
        <dbReference type="Pfam" id="PF01636"/>
    </source>
</evidence>
<protein>
    <submittedName>
        <fullName evidence="3">Serine kinase</fullName>
    </submittedName>
</protein>
<dbReference type="PANTHER" id="PTHR21064">
    <property type="entry name" value="AMINOGLYCOSIDE PHOSPHOTRANSFERASE DOMAIN-CONTAINING PROTEIN-RELATED"/>
    <property type="match status" value="1"/>
</dbReference>
<dbReference type="GO" id="GO:0004413">
    <property type="term" value="F:homoserine kinase activity"/>
    <property type="evidence" value="ECO:0007669"/>
    <property type="project" value="TreeGrafter"/>
</dbReference>
<dbReference type="SUPFAM" id="SSF56112">
    <property type="entry name" value="Protein kinase-like (PK-like)"/>
    <property type="match status" value="1"/>
</dbReference>
<feature type="domain" description="Aminoglycoside phosphotransferase" evidence="2">
    <location>
        <begin position="17"/>
        <end position="253"/>
    </location>
</feature>
<dbReference type="InterPro" id="IPR050249">
    <property type="entry name" value="Pseudomonas-type_ThrB"/>
</dbReference>
<organism evidence="3 4">
    <name type="scientific">Bdellovibrio bacteriovorus</name>
    <dbReference type="NCBI Taxonomy" id="959"/>
    <lineage>
        <taxon>Bacteria</taxon>
        <taxon>Pseudomonadati</taxon>
        <taxon>Bdellovibrionota</taxon>
        <taxon>Bdellovibrionia</taxon>
        <taxon>Bdellovibrionales</taxon>
        <taxon>Pseudobdellovibrionaceae</taxon>
        <taxon>Bdellovibrio</taxon>
    </lineage>
</organism>
<gene>
    <name evidence="3" type="ORF">AZI86_13845</name>
</gene>
<keyword evidence="3" id="KW-0808">Transferase</keyword>
<accession>A0A150WJY8</accession>
<proteinExistence type="inferred from homology"/>
<dbReference type="Pfam" id="PF01636">
    <property type="entry name" value="APH"/>
    <property type="match status" value="1"/>
</dbReference>
<keyword evidence="3" id="KW-0418">Kinase</keyword>
<dbReference type="InterPro" id="IPR011009">
    <property type="entry name" value="Kinase-like_dom_sf"/>
</dbReference>
<sequence>MIHEFLQDWDLKSPSRIHEIPDGAVNRVYRIEAPDQNYFLRVYKSSDLATLKREHALIDCVLQQNIPAARPLESKSGDRFTVKNGKIAALYTEAKGQQIKRHNLRLSHALAAGKMLAQIHLATREFPNHGYRIYNLSWDSEAWIEKLNNIERLILSRREKTESDQWALDRLKDQRRWLQNSLCSHYYVPQNPSQVLHGDFHDGNLFFDHDKVSGVIDWDQSTYMPRAFEVVRAASYMFGLDREPTLAFINAYREVFPLTEAELEDGAQGWGRRSDHYVWAIEEVYIHGNERARVFIPHRKFLPFQELWAKIRSSP</sequence>
<dbReference type="OrthoDB" id="9777460at2"/>
<dbReference type="GO" id="GO:0009088">
    <property type="term" value="P:threonine biosynthetic process"/>
    <property type="evidence" value="ECO:0007669"/>
    <property type="project" value="TreeGrafter"/>
</dbReference>
<keyword evidence="4" id="KW-1185">Reference proteome</keyword>
<dbReference type="Gene3D" id="3.90.1200.10">
    <property type="match status" value="1"/>
</dbReference>
<name>A0A150WJY8_BDEBC</name>
<dbReference type="RefSeq" id="WP_061835789.1">
    <property type="nucleotide sequence ID" value="NZ_LUKE01000003.1"/>
</dbReference>